<sequence length="68" mass="7972">MGQVRRRIKHKETFEERLAQEAARYRYAAEEQPVGSMARELLLRRSRQAEAASQMNDWLKARGVQSPK</sequence>
<dbReference type="AlphaFoldDB" id="A0A1Y2JXS2"/>
<protein>
    <submittedName>
        <fullName evidence="1">Uncharacterized protein</fullName>
    </submittedName>
</protein>
<evidence type="ECO:0000313" key="2">
    <source>
        <dbReference type="Proteomes" id="UP000193335"/>
    </source>
</evidence>
<comment type="caution">
    <text evidence="1">The sequence shown here is derived from an EMBL/GenBank/DDBJ whole genome shotgun (WGS) entry which is preliminary data.</text>
</comment>
<reference evidence="1 2" key="1">
    <citation type="submission" date="2017-03" db="EMBL/GenBank/DDBJ databases">
        <title>Whole genome sequences of fourteen strains of Bradyrhizobium canariense and one strain of Bradyrhizobium japonicum isolated from Lupinus (Papilionoideae: Genisteae) species in Algeria.</title>
        <authorList>
            <person name="Crovadore J."/>
            <person name="Chekireb D."/>
            <person name="Brachmann A."/>
            <person name="Chablais R."/>
            <person name="Cochard B."/>
            <person name="Lefort F."/>
        </authorList>
    </citation>
    <scope>NUCLEOTIDE SEQUENCE [LARGE SCALE GENOMIC DNA]</scope>
    <source>
        <strain evidence="1 2">UBMA197</strain>
    </source>
</reference>
<evidence type="ECO:0000313" key="1">
    <source>
        <dbReference type="EMBL" id="OSJ35680.1"/>
    </source>
</evidence>
<accession>A0A1Y2JXS2</accession>
<organism evidence="1 2">
    <name type="scientific">Bradyrhizobium japonicum</name>
    <dbReference type="NCBI Taxonomy" id="375"/>
    <lineage>
        <taxon>Bacteria</taxon>
        <taxon>Pseudomonadati</taxon>
        <taxon>Pseudomonadota</taxon>
        <taxon>Alphaproteobacteria</taxon>
        <taxon>Hyphomicrobiales</taxon>
        <taxon>Nitrobacteraceae</taxon>
        <taxon>Bradyrhizobium</taxon>
    </lineage>
</organism>
<name>A0A1Y2JXS2_BRAJP</name>
<dbReference type="Proteomes" id="UP000193335">
    <property type="component" value="Unassembled WGS sequence"/>
</dbReference>
<dbReference type="EMBL" id="NAFL01000213">
    <property type="protein sequence ID" value="OSJ35680.1"/>
    <property type="molecule type" value="Genomic_DNA"/>
</dbReference>
<proteinExistence type="predicted"/>
<gene>
    <name evidence="1" type="ORF">BSZ19_07515</name>
</gene>